<reference evidence="2" key="1">
    <citation type="submission" date="2020-10" db="EMBL/GenBank/DDBJ databases">
        <title>Phylogeny of dyella-like bacteria.</title>
        <authorList>
            <person name="Fu J."/>
        </authorList>
    </citation>
    <scope>NUCLEOTIDE SEQUENCE</scope>
    <source>
        <strain evidence="2">DHOC52</strain>
    </source>
</reference>
<gene>
    <name evidence="2" type="ORF">ISP19_02325</name>
</gene>
<keyword evidence="3" id="KW-1185">Reference proteome</keyword>
<sequence>MPTAYTSKSGIHWTEQSPAAALDAVILIHGLGGDSGFWEAEQKALGERFRVLAIDLRGSGQSAGSTGPFSIEDLANDVISVLDHAGISSAHVIGFSMGGLVAQALAVAAPHRVKSLVLAATFATTNQQASLFLKAVGSVYRAGATAKQLYELVLPWLFSEKFLSDPRAAPYKVYPEDQSAEQSREDWLRLLDAQLAFDGRAELSKIRMPTLVVCGDEDRLAPRSDAGQLIKGIKGSVLKMIPGGHLINIESHDEFMAHIEDFLSAVSCEKTPK</sequence>
<protein>
    <submittedName>
        <fullName evidence="2">Alpha/beta fold hydrolase</fullName>
    </submittedName>
</protein>
<feature type="domain" description="AB hydrolase-1" evidence="1">
    <location>
        <begin position="24"/>
        <end position="250"/>
    </location>
</feature>
<accession>A0ABS2JZY6</accession>
<dbReference type="InterPro" id="IPR000073">
    <property type="entry name" value="AB_hydrolase_1"/>
</dbReference>
<dbReference type="PRINTS" id="PR00111">
    <property type="entry name" value="ABHYDROLASE"/>
</dbReference>
<dbReference type="EMBL" id="JADIKE010000025">
    <property type="protein sequence ID" value="MBM7124204.1"/>
    <property type="molecule type" value="Genomic_DNA"/>
</dbReference>
<comment type="caution">
    <text evidence="2">The sequence shown here is derived from an EMBL/GenBank/DDBJ whole genome shotgun (WGS) entry which is preliminary data.</text>
</comment>
<dbReference type="InterPro" id="IPR029058">
    <property type="entry name" value="AB_hydrolase_fold"/>
</dbReference>
<dbReference type="PRINTS" id="PR00412">
    <property type="entry name" value="EPOXHYDRLASE"/>
</dbReference>
<keyword evidence="2" id="KW-0378">Hydrolase</keyword>
<dbReference type="Pfam" id="PF00561">
    <property type="entry name" value="Abhydrolase_1"/>
    <property type="match status" value="1"/>
</dbReference>
<evidence type="ECO:0000313" key="2">
    <source>
        <dbReference type="EMBL" id="MBM7124204.1"/>
    </source>
</evidence>
<evidence type="ECO:0000259" key="1">
    <source>
        <dbReference type="Pfam" id="PF00561"/>
    </source>
</evidence>
<dbReference type="Gene3D" id="3.40.50.1820">
    <property type="entry name" value="alpha/beta hydrolase"/>
    <property type="match status" value="1"/>
</dbReference>
<proteinExistence type="predicted"/>
<dbReference type="Proteomes" id="UP001430149">
    <property type="component" value="Unassembled WGS sequence"/>
</dbReference>
<organism evidence="2 3">
    <name type="scientific">Dyella flava</name>
    <dbReference type="NCBI Taxonomy" id="1920170"/>
    <lineage>
        <taxon>Bacteria</taxon>
        <taxon>Pseudomonadati</taxon>
        <taxon>Pseudomonadota</taxon>
        <taxon>Gammaproteobacteria</taxon>
        <taxon>Lysobacterales</taxon>
        <taxon>Rhodanobacteraceae</taxon>
        <taxon>Dyella</taxon>
    </lineage>
</organism>
<name>A0ABS2JZY6_9GAMM</name>
<dbReference type="PANTHER" id="PTHR43433:SF5">
    <property type="entry name" value="AB HYDROLASE-1 DOMAIN-CONTAINING PROTEIN"/>
    <property type="match status" value="1"/>
</dbReference>
<dbReference type="InterPro" id="IPR000639">
    <property type="entry name" value="Epox_hydrolase-like"/>
</dbReference>
<dbReference type="InterPro" id="IPR050471">
    <property type="entry name" value="AB_hydrolase"/>
</dbReference>
<dbReference type="PANTHER" id="PTHR43433">
    <property type="entry name" value="HYDROLASE, ALPHA/BETA FOLD FAMILY PROTEIN"/>
    <property type="match status" value="1"/>
</dbReference>
<dbReference type="SUPFAM" id="SSF53474">
    <property type="entry name" value="alpha/beta-Hydrolases"/>
    <property type="match status" value="1"/>
</dbReference>
<dbReference type="GO" id="GO:0016787">
    <property type="term" value="F:hydrolase activity"/>
    <property type="evidence" value="ECO:0007669"/>
    <property type="project" value="UniProtKB-KW"/>
</dbReference>
<dbReference type="RefSeq" id="WP_204679340.1">
    <property type="nucleotide sequence ID" value="NZ_BSNR01000008.1"/>
</dbReference>
<evidence type="ECO:0000313" key="3">
    <source>
        <dbReference type="Proteomes" id="UP001430149"/>
    </source>
</evidence>